<sequence length="71" mass="8692">MRIRPYKGFEDKYMIRGMRWKRRRGIAVLKEARRRLNRQVRRRSKKALSLCHQTGGEYDQNAFLVGGEWFY</sequence>
<dbReference type="EMBL" id="BNJK01000003">
    <property type="protein sequence ID" value="GHP00610.1"/>
    <property type="molecule type" value="Genomic_DNA"/>
</dbReference>
<accession>A0A8J3IZ51</accession>
<dbReference type="Proteomes" id="UP000597444">
    <property type="component" value="Unassembled WGS sequence"/>
</dbReference>
<keyword evidence="2" id="KW-1185">Reference proteome</keyword>
<reference evidence="1" key="1">
    <citation type="submission" date="2020-10" db="EMBL/GenBank/DDBJ databases">
        <title>Taxonomic study of unclassified bacteria belonging to the class Ktedonobacteria.</title>
        <authorList>
            <person name="Yabe S."/>
            <person name="Wang C.M."/>
            <person name="Zheng Y."/>
            <person name="Sakai Y."/>
            <person name="Cavaletti L."/>
            <person name="Monciardini P."/>
            <person name="Donadio S."/>
        </authorList>
    </citation>
    <scope>NUCLEOTIDE SEQUENCE</scope>
    <source>
        <strain evidence="1">ID150040</strain>
    </source>
</reference>
<name>A0A8J3IZ51_9CHLR</name>
<organism evidence="1 2">
    <name type="scientific">Reticulibacter mediterranei</name>
    <dbReference type="NCBI Taxonomy" id="2778369"/>
    <lineage>
        <taxon>Bacteria</taxon>
        <taxon>Bacillati</taxon>
        <taxon>Chloroflexota</taxon>
        <taxon>Ktedonobacteria</taxon>
        <taxon>Ktedonobacterales</taxon>
        <taxon>Reticulibacteraceae</taxon>
        <taxon>Reticulibacter</taxon>
    </lineage>
</organism>
<proteinExistence type="predicted"/>
<protein>
    <submittedName>
        <fullName evidence="1">Uncharacterized protein</fullName>
    </submittedName>
</protein>
<comment type="caution">
    <text evidence="1">The sequence shown here is derived from an EMBL/GenBank/DDBJ whole genome shotgun (WGS) entry which is preliminary data.</text>
</comment>
<dbReference type="RefSeq" id="WP_220211201.1">
    <property type="nucleotide sequence ID" value="NZ_BNJK01000003.1"/>
</dbReference>
<evidence type="ECO:0000313" key="1">
    <source>
        <dbReference type="EMBL" id="GHP00610.1"/>
    </source>
</evidence>
<dbReference type="AlphaFoldDB" id="A0A8J3IZ51"/>
<evidence type="ECO:0000313" key="2">
    <source>
        <dbReference type="Proteomes" id="UP000597444"/>
    </source>
</evidence>
<gene>
    <name evidence="1" type="ORF">KSF_106570</name>
</gene>